<organism evidence="2 3">
    <name type="scientific">Brachybacterium phenoliresistens</name>
    <dbReference type="NCBI Taxonomy" id="396014"/>
    <lineage>
        <taxon>Bacteria</taxon>
        <taxon>Bacillati</taxon>
        <taxon>Actinomycetota</taxon>
        <taxon>Actinomycetes</taxon>
        <taxon>Micrococcales</taxon>
        <taxon>Dermabacteraceae</taxon>
        <taxon>Brachybacterium</taxon>
    </lineage>
</organism>
<dbReference type="PANTHER" id="PTHR43194:SF5">
    <property type="entry name" value="PIMELOYL-[ACYL-CARRIER PROTEIN] METHYL ESTER ESTERASE"/>
    <property type="match status" value="1"/>
</dbReference>
<protein>
    <submittedName>
        <fullName evidence="2">Peroxidase</fullName>
    </submittedName>
</protein>
<dbReference type="HOGENOM" id="CLU_020336_13_9_11"/>
<accession>Z9JQB2</accession>
<evidence type="ECO:0000259" key="1">
    <source>
        <dbReference type="Pfam" id="PF12697"/>
    </source>
</evidence>
<dbReference type="InterPro" id="IPR029058">
    <property type="entry name" value="AB_hydrolase_fold"/>
</dbReference>
<feature type="domain" description="AB hydrolase-1" evidence="1">
    <location>
        <begin position="31"/>
        <end position="282"/>
    </location>
</feature>
<sequence length="297" mass="32130">MSRFFDSPLDLRVAGGPIRVHRGGDPEAPALVLLHGAMLDTGRGVWREVAPALAEDHHVHVVDLPRHGASRPWRGVLDDDALRPILLELLDRLDLPKAALIGLSMGGGLATGIALRHPERVEALVAVGPGGIGARRPAQLLTWAMLRTPGLLRASTLLLARSPGMIRRSLAGQLVAGEDTPGFEEILHRVIDEARAKQAHHERVLDDWQIHAYGPRSMRLDLLPQLPRLQVPTLWMRGDRDTLVAPEEVAAAAAAAPGSQLVTIPDAGHIVTYDQPDAFLAATRAFLTEARSDREPA</sequence>
<dbReference type="GO" id="GO:0004601">
    <property type="term" value="F:peroxidase activity"/>
    <property type="evidence" value="ECO:0007669"/>
    <property type="project" value="UniProtKB-KW"/>
</dbReference>
<dbReference type="eggNOG" id="COG2021">
    <property type="taxonomic scope" value="Bacteria"/>
</dbReference>
<dbReference type="OrthoDB" id="4481859at2"/>
<dbReference type="InterPro" id="IPR050228">
    <property type="entry name" value="Carboxylesterase_BioH"/>
</dbReference>
<dbReference type="PRINTS" id="PR00111">
    <property type="entry name" value="ABHYDROLASE"/>
</dbReference>
<dbReference type="EMBL" id="JDYK01000014">
    <property type="protein sequence ID" value="EWS80560.1"/>
    <property type="molecule type" value="Genomic_DNA"/>
</dbReference>
<dbReference type="AlphaFoldDB" id="Z9JQB2"/>
<dbReference type="Gene3D" id="3.40.50.1820">
    <property type="entry name" value="alpha/beta hydrolase"/>
    <property type="match status" value="1"/>
</dbReference>
<name>Z9JQB2_9MICO</name>
<keyword evidence="3" id="KW-1185">Reference proteome</keyword>
<dbReference type="Proteomes" id="UP000023067">
    <property type="component" value="Unassembled WGS sequence"/>
</dbReference>
<reference evidence="2 3" key="1">
    <citation type="submission" date="2014-02" db="EMBL/GenBank/DDBJ databases">
        <title>Genome sequence of Brachybacterium phenoliresistens strain W13A50.</title>
        <authorList>
            <person name="Wang X."/>
        </authorList>
    </citation>
    <scope>NUCLEOTIDE SEQUENCE [LARGE SCALE GENOMIC DNA]</scope>
    <source>
        <strain evidence="2 3">W13A50</strain>
    </source>
</reference>
<dbReference type="PATRIC" id="fig|396014.3.peg.2593"/>
<dbReference type="Pfam" id="PF12697">
    <property type="entry name" value="Abhydrolase_6"/>
    <property type="match status" value="1"/>
</dbReference>
<dbReference type="InterPro" id="IPR000073">
    <property type="entry name" value="AB_hydrolase_1"/>
</dbReference>
<dbReference type="STRING" id="396014.BF93_02815"/>
<comment type="caution">
    <text evidence="2">The sequence shown here is derived from an EMBL/GenBank/DDBJ whole genome shotgun (WGS) entry which is preliminary data.</text>
</comment>
<proteinExistence type="predicted"/>
<evidence type="ECO:0000313" key="3">
    <source>
        <dbReference type="Proteomes" id="UP000023067"/>
    </source>
</evidence>
<dbReference type="SUPFAM" id="SSF53474">
    <property type="entry name" value="alpha/beta-Hydrolases"/>
    <property type="match status" value="1"/>
</dbReference>
<keyword evidence="2" id="KW-0575">Peroxidase</keyword>
<dbReference type="InterPro" id="IPR000639">
    <property type="entry name" value="Epox_hydrolase-like"/>
</dbReference>
<dbReference type="RefSeq" id="WP_051486935.1">
    <property type="nucleotide sequence ID" value="NZ_BAAAOW010000002.1"/>
</dbReference>
<keyword evidence="2" id="KW-0560">Oxidoreductase</keyword>
<gene>
    <name evidence="2" type="ORF">BF93_02815</name>
</gene>
<dbReference type="PRINTS" id="PR00412">
    <property type="entry name" value="EPOXHYDRLASE"/>
</dbReference>
<evidence type="ECO:0000313" key="2">
    <source>
        <dbReference type="EMBL" id="EWS80560.1"/>
    </source>
</evidence>
<dbReference type="PANTHER" id="PTHR43194">
    <property type="entry name" value="HYDROLASE ALPHA/BETA FOLD FAMILY"/>
    <property type="match status" value="1"/>
</dbReference>